<dbReference type="EMBL" id="VLKH01000006">
    <property type="protein sequence ID" value="TWH79334.1"/>
    <property type="molecule type" value="Genomic_DNA"/>
</dbReference>
<organism evidence="2 3">
    <name type="scientific">Sedimentibacter saalensis</name>
    <dbReference type="NCBI Taxonomy" id="130788"/>
    <lineage>
        <taxon>Bacteria</taxon>
        <taxon>Bacillati</taxon>
        <taxon>Bacillota</taxon>
        <taxon>Tissierellia</taxon>
        <taxon>Sedimentibacter</taxon>
    </lineage>
</organism>
<dbReference type="InterPro" id="IPR036515">
    <property type="entry name" value="Transposase_17_sf"/>
</dbReference>
<evidence type="ECO:0000259" key="1">
    <source>
        <dbReference type="SMART" id="SM01321"/>
    </source>
</evidence>
<dbReference type="InterPro" id="IPR002686">
    <property type="entry name" value="Transposase_17"/>
</dbReference>
<comment type="caution">
    <text evidence="2">The sequence shown here is derived from an EMBL/GenBank/DDBJ whole genome shotgun (WGS) entry which is preliminary data.</text>
</comment>
<dbReference type="GO" id="GO:0006313">
    <property type="term" value="P:DNA transposition"/>
    <property type="evidence" value="ECO:0007669"/>
    <property type="project" value="InterPro"/>
</dbReference>
<gene>
    <name evidence="2" type="ORF">LY60_02310</name>
</gene>
<protein>
    <submittedName>
        <fullName evidence="2">REP element-mobilizing transposase RayT</fullName>
    </submittedName>
</protein>
<sequence length="171" mass="20487">MSEKPIRKKIRLTDYNYSHNGFYFITICSSEHKPILGHIEEGKMILNEYAEKADSLLMEMAEKRQNIILDKYVFMPNHIHMILVIENQCNDVVDESGIIEFIQEFKSKTANIYIKGVKEGLYEPFNKRLWQRSYYDNVIRNKDTYDLIWSYIDNNPLKWSLDKYYYDNSDS</sequence>
<dbReference type="PANTHER" id="PTHR36966:SF1">
    <property type="entry name" value="REP-ASSOCIATED TYROSINE TRANSPOSASE"/>
    <property type="match status" value="1"/>
</dbReference>
<dbReference type="SUPFAM" id="SSF143422">
    <property type="entry name" value="Transposase IS200-like"/>
    <property type="match status" value="1"/>
</dbReference>
<dbReference type="GO" id="GO:0043565">
    <property type="term" value="F:sequence-specific DNA binding"/>
    <property type="evidence" value="ECO:0007669"/>
    <property type="project" value="TreeGrafter"/>
</dbReference>
<dbReference type="InterPro" id="IPR052715">
    <property type="entry name" value="RAYT_transposase"/>
</dbReference>
<dbReference type="Pfam" id="PF01797">
    <property type="entry name" value="Y1_Tnp"/>
    <property type="match status" value="1"/>
</dbReference>
<evidence type="ECO:0000313" key="2">
    <source>
        <dbReference type="EMBL" id="TWH79334.1"/>
    </source>
</evidence>
<proteinExistence type="predicted"/>
<name>A0A562J8V5_9FIRM</name>
<dbReference type="PANTHER" id="PTHR36966">
    <property type="entry name" value="REP-ASSOCIATED TYROSINE TRANSPOSASE"/>
    <property type="match status" value="1"/>
</dbReference>
<dbReference type="Gene3D" id="3.30.70.1290">
    <property type="entry name" value="Transposase IS200-like"/>
    <property type="match status" value="1"/>
</dbReference>
<dbReference type="AlphaFoldDB" id="A0A562J8V5"/>
<feature type="domain" description="Transposase IS200-like" evidence="1">
    <location>
        <begin position="18"/>
        <end position="155"/>
    </location>
</feature>
<evidence type="ECO:0000313" key="3">
    <source>
        <dbReference type="Proteomes" id="UP000315343"/>
    </source>
</evidence>
<accession>A0A562J8V5</accession>
<dbReference type="Proteomes" id="UP000315343">
    <property type="component" value="Unassembled WGS sequence"/>
</dbReference>
<reference evidence="2 3" key="1">
    <citation type="submission" date="2019-07" db="EMBL/GenBank/DDBJ databases">
        <title>Genomic Encyclopedia of Type Strains, Phase I: the one thousand microbial genomes (KMG-I) project.</title>
        <authorList>
            <person name="Kyrpides N."/>
        </authorList>
    </citation>
    <scope>NUCLEOTIDE SEQUENCE [LARGE SCALE GENOMIC DNA]</scope>
    <source>
        <strain evidence="2 3">DSM 13558</strain>
    </source>
</reference>
<dbReference type="SMART" id="SM01321">
    <property type="entry name" value="Y1_Tnp"/>
    <property type="match status" value="1"/>
</dbReference>
<dbReference type="GO" id="GO:0004803">
    <property type="term" value="F:transposase activity"/>
    <property type="evidence" value="ECO:0007669"/>
    <property type="project" value="InterPro"/>
</dbReference>
<keyword evidence="3" id="KW-1185">Reference proteome</keyword>
<dbReference type="RefSeq" id="WP_170226188.1">
    <property type="nucleotide sequence ID" value="NZ_VLKH01000006.1"/>
</dbReference>